<dbReference type="Pfam" id="PF01867">
    <property type="entry name" value="Cas_Cas1"/>
    <property type="match status" value="1"/>
</dbReference>
<keyword evidence="4 10" id="KW-0378">Hydrolase</keyword>
<dbReference type="PATRIC" id="fig|1173027.3.peg.3703"/>
<evidence type="ECO:0000256" key="3">
    <source>
        <dbReference type="ARBA" id="ARBA00022759"/>
    </source>
</evidence>
<dbReference type="HAMAP" id="MF_01470">
    <property type="entry name" value="Cas1"/>
    <property type="match status" value="1"/>
</dbReference>
<dbReference type="RefSeq" id="WP_015183236.1">
    <property type="nucleotide sequence ID" value="NC_019738.1"/>
</dbReference>
<evidence type="ECO:0000256" key="10">
    <source>
        <dbReference type="HAMAP-Rule" id="MF_01470"/>
    </source>
</evidence>
<dbReference type="HOGENOM" id="CLU_052779_1_0_3"/>
<accession>K9WFY3</accession>
<keyword evidence="12" id="KW-1185">Reference proteome</keyword>
<comment type="cofactor">
    <cofactor evidence="10">
        <name>Mg(2+)</name>
        <dbReference type="ChEBI" id="CHEBI:18420"/>
    </cofactor>
    <cofactor evidence="10">
        <name>Mn(2+)</name>
        <dbReference type="ChEBI" id="CHEBI:29035"/>
    </cofactor>
</comment>
<dbReference type="EMBL" id="CP003630">
    <property type="protein sequence ID" value="AFZ19093.1"/>
    <property type="molecule type" value="Genomic_DNA"/>
</dbReference>
<dbReference type="NCBIfam" id="TIGR00287">
    <property type="entry name" value="cas1"/>
    <property type="match status" value="1"/>
</dbReference>
<dbReference type="InterPro" id="IPR042206">
    <property type="entry name" value="CRISPR-assoc_Cas1_C"/>
</dbReference>
<dbReference type="PANTHER" id="PTHR34353">
    <property type="entry name" value="CRISPR-ASSOCIATED ENDONUCLEASE CAS1 1"/>
    <property type="match status" value="1"/>
</dbReference>
<feature type="binding site" evidence="10">
    <location>
        <position position="224"/>
    </location>
    <ligand>
        <name>Mn(2+)</name>
        <dbReference type="ChEBI" id="CHEBI:29035"/>
    </ligand>
</feature>
<dbReference type="GO" id="GO:0004520">
    <property type="term" value="F:DNA endonuclease activity"/>
    <property type="evidence" value="ECO:0007669"/>
    <property type="project" value="InterPro"/>
</dbReference>
<feature type="binding site" evidence="10">
    <location>
        <position position="239"/>
    </location>
    <ligand>
        <name>Mn(2+)</name>
        <dbReference type="ChEBI" id="CHEBI:29035"/>
    </ligand>
</feature>
<dbReference type="InterPro" id="IPR042211">
    <property type="entry name" value="CRISPR-assoc_Cas1_N"/>
</dbReference>
<evidence type="ECO:0000313" key="12">
    <source>
        <dbReference type="Proteomes" id="UP000010471"/>
    </source>
</evidence>
<dbReference type="OrthoDB" id="9803119at2"/>
<dbReference type="STRING" id="1173027.Mic7113_3361"/>
<dbReference type="InterPro" id="IPR050646">
    <property type="entry name" value="Cas1"/>
</dbReference>
<dbReference type="NCBIfam" id="TIGR04093">
    <property type="entry name" value="cas1_CYANO"/>
    <property type="match status" value="1"/>
</dbReference>
<dbReference type="KEGG" id="mic:Mic7113_3361"/>
<dbReference type="Proteomes" id="UP000010471">
    <property type="component" value="Chromosome"/>
</dbReference>
<keyword evidence="7 10" id="KW-0238">DNA-binding</keyword>
<evidence type="ECO:0000313" key="11">
    <source>
        <dbReference type="EMBL" id="AFZ19093.1"/>
    </source>
</evidence>
<evidence type="ECO:0000256" key="8">
    <source>
        <dbReference type="ARBA" id="ARBA00023211"/>
    </source>
</evidence>
<reference evidence="11 12" key="1">
    <citation type="submission" date="2012-06" db="EMBL/GenBank/DDBJ databases">
        <title>Finished chromosome of genome of Microcoleus sp. PCC 7113.</title>
        <authorList>
            <consortium name="US DOE Joint Genome Institute"/>
            <person name="Gugger M."/>
            <person name="Coursin T."/>
            <person name="Rippka R."/>
            <person name="Tandeau De Marsac N."/>
            <person name="Huntemann M."/>
            <person name="Wei C.-L."/>
            <person name="Han J."/>
            <person name="Detter J.C."/>
            <person name="Han C."/>
            <person name="Tapia R."/>
            <person name="Chen A."/>
            <person name="Kyrpides N."/>
            <person name="Mavromatis K."/>
            <person name="Markowitz V."/>
            <person name="Szeto E."/>
            <person name="Ivanova N."/>
            <person name="Pagani I."/>
            <person name="Pati A."/>
            <person name="Goodwin L."/>
            <person name="Nordberg H.P."/>
            <person name="Cantor M.N."/>
            <person name="Hua S.X."/>
            <person name="Woyke T."/>
            <person name="Kerfeld C.A."/>
        </authorList>
    </citation>
    <scope>NUCLEOTIDE SEQUENCE [LARGE SCALE GENOMIC DNA]</scope>
    <source>
        <strain evidence="11 12">PCC 7113</strain>
    </source>
</reference>
<keyword evidence="1 10" id="KW-0540">Nuclease</keyword>
<keyword evidence="8 10" id="KW-0464">Manganese</keyword>
<comment type="function">
    <text evidence="10">CRISPR (clustered regularly interspaced short palindromic repeat), is an adaptive immune system that provides protection against mobile genetic elements (viruses, transposable elements and conjugative plasmids). CRISPR clusters contain spacers, sequences complementary to antecedent mobile elements, and target invading nucleic acids. CRISPR clusters are transcribed and processed into CRISPR RNA (crRNA). Acts as a dsDNA endonuclease. Involved in the integration of spacer DNA into the CRISPR cassette.</text>
</comment>
<organism evidence="11 12">
    <name type="scientific">Allocoleopsis franciscana PCC 7113</name>
    <dbReference type="NCBI Taxonomy" id="1173027"/>
    <lineage>
        <taxon>Bacteria</taxon>
        <taxon>Bacillati</taxon>
        <taxon>Cyanobacteriota</taxon>
        <taxon>Cyanophyceae</taxon>
        <taxon>Coleofasciculales</taxon>
        <taxon>Coleofasciculaceae</taxon>
        <taxon>Allocoleopsis</taxon>
        <taxon>Allocoleopsis franciscana</taxon>
    </lineage>
</organism>
<gene>
    <name evidence="10" type="primary">cas1</name>
    <name evidence="11" type="ORF">Mic7113_3361</name>
</gene>
<sequence>MGTVYITQEDSFIGKTDERLIVKADKKNILDVPFIKVEGVVVLGRATVSPAVVSELMERKIPLSFMMGTGKYLGRLEPEMTKNIFVRKAQWQAAGETEQSVHVVRGFVRGKLKNYRSILNRNQRKYSELDWQAAIDRVQNAIAPIDKTNSINSLRGLEGAGSAAYFGAFNQLIRVEGFSFAARRRRPPTDPVNALLSFGYSLLRHDVQSAVNIVGFDPYLGYLHFEHYGRPGLALDLMEEFRPLVVDSMVLNAINHGILKPSDFTSEPLSNAVFLSPEGRREFLRQYEMKKQSEFKHPVLGRKCTYQEAFEIQARLLAKYLMGEIDKYPPLFLR</sequence>
<dbReference type="GO" id="GO:0043571">
    <property type="term" value="P:maintenance of CRISPR repeat elements"/>
    <property type="evidence" value="ECO:0007669"/>
    <property type="project" value="UniProtKB-UniRule"/>
</dbReference>
<comment type="similarity">
    <text evidence="10">Belongs to the CRISPR-associated endonuclease Cas1 family.</text>
</comment>
<evidence type="ECO:0000256" key="5">
    <source>
        <dbReference type="ARBA" id="ARBA00022842"/>
    </source>
</evidence>
<feature type="binding site" evidence="10">
    <location>
        <position position="158"/>
    </location>
    <ligand>
        <name>Mn(2+)</name>
        <dbReference type="ChEBI" id="CHEBI:29035"/>
    </ligand>
</feature>
<evidence type="ECO:0000256" key="9">
    <source>
        <dbReference type="ARBA" id="ARBA00038592"/>
    </source>
</evidence>
<keyword evidence="6 10" id="KW-0051">Antiviral defense</keyword>
<evidence type="ECO:0000256" key="2">
    <source>
        <dbReference type="ARBA" id="ARBA00022723"/>
    </source>
</evidence>
<dbReference type="EC" id="3.1.-.-" evidence="10"/>
<dbReference type="GO" id="GO:0016787">
    <property type="term" value="F:hydrolase activity"/>
    <property type="evidence" value="ECO:0007669"/>
    <property type="project" value="UniProtKB-KW"/>
</dbReference>
<dbReference type="GO" id="GO:0046872">
    <property type="term" value="F:metal ion binding"/>
    <property type="evidence" value="ECO:0007669"/>
    <property type="project" value="UniProtKB-UniRule"/>
</dbReference>
<dbReference type="GO" id="GO:0051607">
    <property type="term" value="P:defense response to virus"/>
    <property type="evidence" value="ECO:0007669"/>
    <property type="project" value="UniProtKB-UniRule"/>
</dbReference>
<dbReference type="eggNOG" id="COG1518">
    <property type="taxonomic scope" value="Bacteria"/>
</dbReference>
<keyword evidence="5 10" id="KW-0460">Magnesium</keyword>
<dbReference type="InterPro" id="IPR023843">
    <property type="entry name" value="CRISPR-assoc_Cas1_cyanobact"/>
</dbReference>
<dbReference type="Gene3D" id="3.100.10.20">
    <property type="entry name" value="CRISPR-associated endonuclease Cas1, N-terminal domain"/>
    <property type="match status" value="1"/>
</dbReference>
<evidence type="ECO:0000256" key="6">
    <source>
        <dbReference type="ARBA" id="ARBA00023118"/>
    </source>
</evidence>
<evidence type="ECO:0000256" key="4">
    <source>
        <dbReference type="ARBA" id="ARBA00022801"/>
    </source>
</evidence>
<keyword evidence="2 10" id="KW-0479">Metal-binding</keyword>
<keyword evidence="3 10" id="KW-0255">Endonuclease</keyword>
<dbReference type="Gene3D" id="1.20.120.920">
    <property type="entry name" value="CRISPR-associated endonuclease Cas1, C-terminal domain"/>
    <property type="match status" value="1"/>
</dbReference>
<dbReference type="InterPro" id="IPR002729">
    <property type="entry name" value="CRISPR-assoc_Cas1"/>
</dbReference>
<proteinExistence type="inferred from homology"/>
<name>K9WFY3_9CYAN</name>
<dbReference type="AlphaFoldDB" id="K9WFY3"/>
<dbReference type="CDD" id="cd09634">
    <property type="entry name" value="Cas1_I-II-III"/>
    <property type="match status" value="1"/>
</dbReference>
<comment type="subunit">
    <text evidence="9 10">Homodimer, forms a heterotetramer with a Cas2 homodimer.</text>
</comment>
<dbReference type="PANTHER" id="PTHR34353:SF2">
    <property type="entry name" value="CRISPR-ASSOCIATED ENDONUCLEASE CAS1 1"/>
    <property type="match status" value="1"/>
</dbReference>
<evidence type="ECO:0000256" key="1">
    <source>
        <dbReference type="ARBA" id="ARBA00022722"/>
    </source>
</evidence>
<evidence type="ECO:0000256" key="7">
    <source>
        <dbReference type="ARBA" id="ARBA00023125"/>
    </source>
</evidence>
<dbReference type="GO" id="GO:0003677">
    <property type="term" value="F:DNA binding"/>
    <property type="evidence" value="ECO:0007669"/>
    <property type="project" value="UniProtKB-KW"/>
</dbReference>
<protein>
    <recommendedName>
        <fullName evidence="10">CRISPR-associated endonuclease Cas1</fullName>
        <ecNumber evidence="10">3.1.-.-</ecNumber>
    </recommendedName>
</protein>